<name>A0A225VGN4_9STRA</name>
<keyword evidence="2" id="KW-1185">Reference proteome</keyword>
<dbReference type="AlphaFoldDB" id="A0A225VGN4"/>
<dbReference type="EMBL" id="NBNE01004935">
    <property type="protein sequence ID" value="OWZ04495.1"/>
    <property type="molecule type" value="Genomic_DNA"/>
</dbReference>
<comment type="caution">
    <text evidence="1">The sequence shown here is derived from an EMBL/GenBank/DDBJ whole genome shotgun (WGS) entry which is preliminary data.</text>
</comment>
<evidence type="ECO:0000313" key="1">
    <source>
        <dbReference type="EMBL" id="OWZ04495.1"/>
    </source>
</evidence>
<dbReference type="Proteomes" id="UP000198211">
    <property type="component" value="Unassembled WGS sequence"/>
</dbReference>
<dbReference type="OrthoDB" id="117231at2759"/>
<sequence>MRAATVNPEFPLLSRDRHDPLLQGPFQLFCHLVGDLLTSEYEKAYHLQYLNLIHDIWTSCGKDSIVAASGAFIDNSWRFRFIAMLVTVKNDDNNPPLVAKVIECGFKAKFNIDIRAMARFTMSNTTPSARNVADHIDTEQEDCSMHLLNLWVGYGVGMKANKQTAVVTIVTPGDSLEEGGAVIQKLRNLNNYFRSPKQRNTSKKIQEVMPYPELDPMIDKDVRVTYTCKLTRGSVVNYAAFEAYFQSIKQPSSEWTALTPEDWTLATEMEAATRFIANLALAGAPNESLISSYMVVFRCLAEKKLKSFKFEAMVIETPRAKDDNEASYGRELVENVSEEHYYNGNPAFQK</sequence>
<dbReference type="STRING" id="4795.A0A225VGN4"/>
<evidence type="ECO:0000313" key="2">
    <source>
        <dbReference type="Proteomes" id="UP000198211"/>
    </source>
</evidence>
<protein>
    <submittedName>
        <fullName evidence="1">Uncharacterized protein</fullName>
    </submittedName>
</protein>
<accession>A0A225VGN4</accession>
<proteinExistence type="predicted"/>
<organism evidence="1 2">
    <name type="scientific">Phytophthora megakarya</name>
    <dbReference type="NCBI Taxonomy" id="4795"/>
    <lineage>
        <taxon>Eukaryota</taxon>
        <taxon>Sar</taxon>
        <taxon>Stramenopiles</taxon>
        <taxon>Oomycota</taxon>
        <taxon>Peronosporomycetes</taxon>
        <taxon>Peronosporales</taxon>
        <taxon>Peronosporaceae</taxon>
        <taxon>Phytophthora</taxon>
    </lineage>
</organism>
<gene>
    <name evidence="1" type="ORF">PHMEG_00023591</name>
</gene>
<reference evidence="2" key="1">
    <citation type="submission" date="2017-03" db="EMBL/GenBank/DDBJ databases">
        <title>Phytopthora megakarya and P. palmivora, two closely related causual agents of cacao black pod achieved similar genome size and gene model numbers by different mechanisms.</title>
        <authorList>
            <person name="Ali S."/>
            <person name="Shao J."/>
            <person name="Larry D.J."/>
            <person name="Kronmiller B."/>
            <person name="Shen D."/>
            <person name="Strem M.D."/>
            <person name="Melnick R.L."/>
            <person name="Guiltinan M.J."/>
            <person name="Tyler B.M."/>
            <person name="Meinhardt L.W."/>
            <person name="Bailey B.A."/>
        </authorList>
    </citation>
    <scope>NUCLEOTIDE SEQUENCE [LARGE SCALE GENOMIC DNA]</scope>
    <source>
        <strain evidence="2">zdho120</strain>
    </source>
</reference>